<dbReference type="InterPro" id="IPR038764">
    <property type="entry name" value="GNAT_N_AcTrfase_prd"/>
</dbReference>
<comment type="caution">
    <text evidence="2">The sequence shown here is derived from an EMBL/GenBank/DDBJ whole genome shotgun (WGS) entry which is preliminary data.</text>
</comment>
<dbReference type="EMBL" id="JAMYJR010000030">
    <property type="protein sequence ID" value="MCO8274225.1"/>
    <property type="molecule type" value="Genomic_DNA"/>
</dbReference>
<dbReference type="PANTHER" id="PTHR41700:SF1">
    <property type="entry name" value="N-ACETYLTRANSFERASE DOMAIN-CONTAINING PROTEIN"/>
    <property type="match status" value="1"/>
</dbReference>
<evidence type="ECO:0000313" key="3">
    <source>
        <dbReference type="Proteomes" id="UP001523369"/>
    </source>
</evidence>
<dbReference type="RefSeq" id="WP_253240304.1">
    <property type="nucleotide sequence ID" value="NZ_JAMYJR010000030.1"/>
</dbReference>
<dbReference type="InterPro" id="IPR016181">
    <property type="entry name" value="Acyl_CoA_acyltransferase"/>
</dbReference>
<evidence type="ECO:0000313" key="2">
    <source>
        <dbReference type="EMBL" id="MCO8274225.1"/>
    </source>
</evidence>
<keyword evidence="3" id="KW-1185">Reference proteome</keyword>
<protein>
    <submittedName>
        <fullName evidence="2">GNAT family N-acetyltransferase</fullName>
    </submittedName>
</protein>
<proteinExistence type="predicted"/>
<name>A0ABT1DW85_9ACTN</name>
<dbReference type="SUPFAM" id="SSF55729">
    <property type="entry name" value="Acyl-CoA N-acyltransferases (Nat)"/>
    <property type="match status" value="1"/>
</dbReference>
<dbReference type="Proteomes" id="UP001523369">
    <property type="component" value="Unassembled WGS sequence"/>
</dbReference>
<evidence type="ECO:0000259" key="1">
    <source>
        <dbReference type="PROSITE" id="PS51186"/>
    </source>
</evidence>
<organism evidence="2 3">
    <name type="scientific">Paractinoplanes aksuensis</name>
    <dbReference type="NCBI Taxonomy" id="2939490"/>
    <lineage>
        <taxon>Bacteria</taxon>
        <taxon>Bacillati</taxon>
        <taxon>Actinomycetota</taxon>
        <taxon>Actinomycetes</taxon>
        <taxon>Micromonosporales</taxon>
        <taxon>Micromonosporaceae</taxon>
        <taxon>Paractinoplanes</taxon>
    </lineage>
</organism>
<feature type="domain" description="N-acetyltransferase" evidence="1">
    <location>
        <begin position="17"/>
        <end position="172"/>
    </location>
</feature>
<dbReference type="InterPro" id="IPR000182">
    <property type="entry name" value="GNAT_dom"/>
</dbReference>
<sequence length="235" mass="25331">MTVIRFVSSSREGAMGIVVRDLAGLGEWSAASALYRHVFGYDQPEFGISPRLLAALGENSGSVLGAFDPGGAMVGFCYGFSAVDHGELYHYSQAAVVAPGAQGTGVGRRLKQAQAATARATGARTMRWTFDPYALRNAHFNFSVLGATAIRFLPDYYGDGASDRLLVSWDLAGPHAVEHECSTVSAPAGERTAAPEAADRTVLRRELIEQFATGRLVRVERHDNRAVYTFERCTP</sequence>
<dbReference type="Gene3D" id="3.40.630.30">
    <property type="match status" value="1"/>
</dbReference>
<accession>A0ABT1DW85</accession>
<gene>
    <name evidence="2" type="ORF">M1L60_26850</name>
</gene>
<dbReference type="PANTHER" id="PTHR41700">
    <property type="entry name" value="GCN5-RELATED N-ACETYLTRANSFERASE"/>
    <property type="match status" value="1"/>
</dbReference>
<reference evidence="2 3" key="1">
    <citation type="submission" date="2022-06" db="EMBL/GenBank/DDBJ databases">
        <title>New Species of the Genus Actinoplanes, ActinopZanes ferrugineus.</title>
        <authorList>
            <person name="Ding P."/>
        </authorList>
    </citation>
    <scope>NUCLEOTIDE SEQUENCE [LARGE SCALE GENOMIC DNA]</scope>
    <source>
        <strain evidence="2 3">TRM88003</strain>
    </source>
</reference>
<dbReference type="Pfam" id="PF00583">
    <property type="entry name" value="Acetyltransf_1"/>
    <property type="match status" value="1"/>
</dbReference>
<dbReference type="PROSITE" id="PS51186">
    <property type="entry name" value="GNAT"/>
    <property type="match status" value="1"/>
</dbReference>